<proteinExistence type="predicted"/>
<gene>
    <name evidence="2" type="ORF">GCM10009727_01010</name>
</gene>
<keyword evidence="1" id="KW-0472">Membrane</keyword>
<keyword evidence="3" id="KW-1185">Reference proteome</keyword>
<feature type="transmembrane region" description="Helical" evidence="1">
    <location>
        <begin position="145"/>
        <end position="167"/>
    </location>
</feature>
<dbReference type="PANTHER" id="PTHR42305:SF1">
    <property type="entry name" value="MEMBRANE PROTEIN RV1733C-RELATED"/>
    <property type="match status" value="1"/>
</dbReference>
<evidence type="ECO:0000313" key="2">
    <source>
        <dbReference type="EMBL" id="GAA2118185.1"/>
    </source>
</evidence>
<dbReference type="EMBL" id="BAAAMR010000001">
    <property type="protein sequence ID" value="GAA2118185.1"/>
    <property type="molecule type" value="Genomic_DNA"/>
</dbReference>
<comment type="caution">
    <text evidence="2">The sequence shown here is derived from an EMBL/GenBank/DDBJ whole genome shotgun (WGS) entry which is preliminary data.</text>
</comment>
<keyword evidence="1" id="KW-1133">Transmembrane helix</keyword>
<dbReference type="InterPro" id="IPR039708">
    <property type="entry name" value="MT1774/Rv1733c-like"/>
</dbReference>
<keyword evidence="1" id="KW-0812">Transmembrane</keyword>
<sequence length="192" mass="21381">MEPTRTTPAGFSRLRRRIGCDGNELRRDVDRRQRRAGLLLLMLFVGVGLPICGRIVQAVYDSGVRAERYEVATRHKVDATVLKVDDLPSGHRITVKWREPSGQPRTGSYSSWYGTTVGEHLQLWAGPATVSDEAPRRHARTVGEAVGAGLGAVTAAGSPALAAYMLIRYRFDRRRDRLWDAGWESLDADRSH</sequence>
<dbReference type="Proteomes" id="UP001501020">
    <property type="component" value="Unassembled WGS sequence"/>
</dbReference>
<dbReference type="PANTHER" id="PTHR42305">
    <property type="entry name" value="MEMBRANE PROTEIN RV1733C-RELATED"/>
    <property type="match status" value="1"/>
</dbReference>
<protein>
    <recommendedName>
        <fullName evidence="4">DUF3592 domain-containing protein</fullName>
    </recommendedName>
</protein>
<reference evidence="3" key="1">
    <citation type="journal article" date="2019" name="Int. J. Syst. Evol. Microbiol.">
        <title>The Global Catalogue of Microorganisms (GCM) 10K type strain sequencing project: providing services to taxonomists for standard genome sequencing and annotation.</title>
        <authorList>
            <consortium name="The Broad Institute Genomics Platform"/>
            <consortium name="The Broad Institute Genome Sequencing Center for Infectious Disease"/>
            <person name="Wu L."/>
            <person name="Ma J."/>
        </authorList>
    </citation>
    <scope>NUCLEOTIDE SEQUENCE [LARGE SCALE GENOMIC DNA]</scope>
    <source>
        <strain evidence="3">JCM 13850</strain>
    </source>
</reference>
<organism evidence="2 3">
    <name type="scientific">Actinomadura napierensis</name>
    <dbReference type="NCBI Taxonomy" id="267854"/>
    <lineage>
        <taxon>Bacteria</taxon>
        <taxon>Bacillati</taxon>
        <taxon>Actinomycetota</taxon>
        <taxon>Actinomycetes</taxon>
        <taxon>Streptosporangiales</taxon>
        <taxon>Thermomonosporaceae</taxon>
        <taxon>Actinomadura</taxon>
    </lineage>
</organism>
<dbReference type="RefSeq" id="WP_344260074.1">
    <property type="nucleotide sequence ID" value="NZ_BAAAMR010000001.1"/>
</dbReference>
<name>A0ABP5JHM4_9ACTN</name>
<feature type="transmembrane region" description="Helical" evidence="1">
    <location>
        <begin position="36"/>
        <end position="56"/>
    </location>
</feature>
<evidence type="ECO:0000256" key="1">
    <source>
        <dbReference type="SAM" id="Phobius"/>
    </source>
</evidence>
<accession>A0ABP5JHM4</accession>
<evidence type="ECO:0008006" key="4">
    <source>
        <dbReference type="Google" id="ProtNLM"/>
    </source>
</evidence>
<evidence type="ECO:0000313" key="3">
    <source>
        <dbReference type="Proteomes" id="UP001501020"/>
    </source>
</evidence>